<sequence length="238" mass="25945">MRKKLLWLSIILGICLMAGFAQAGGPNVAVVLVDVQADFTTAHKGSLAVADSDQPYLDKVTQATKELRKKGLQVFATQDWHPKDHMSFAANHQGKKPFQAIKLADGRTQVLWPTHCVQNSSGSAIVIETSLIDQVVQKGKDPSYDSYSGFKDDGGKVTELKDLLKKQGVETIIVYGIATDYCVRATVVDGLTAGFKVVVVQDLCRGVAPDTSKKAWQEMEQKGALIWESLDPEKVKGL</sequence>
<organism evidence="10 11">
    <name type="scientific">Dethiosulfatarculus sandiegensis</name>
    <dbReference type="NCBI Taxonomy" id="1429043"/>
    <lineage>
        <taxon>Bacteria</taxon>
        <taxon>Pseudomonadati</taxon>
        <taxon>Thermodesulfobacteriota</taxon>
        <taxon>Desulfarculia</taxon>
        <taxon>Desulfarculales</taxon>
        <taxon>Desulfarculaceae</taxon>
        <taxon>Dethiosulfatarculus</taxon>
    </lineage>
</organism>
<protein>
    <recommendedName>
        <fullName evidence="6">nicotinamidase</fullName>
        <ecNumber evidence="6">3.5.1.19</ecNumber>
    </recommendedName>
    <alternativeName>
        <fullName evidence="7">Nicotinamide deamidase</fullName>
    </alternativeName>
</protein>
<evidence type="ECO:0000256" key="6">
    <source>
        <dbReference type="ARBA" id="ARBA00039017"/>
    </source>
</evidence>
<dbReference type="InterPro" id="IPR052347">
    <property type="entry name" value="Isochorismatase_Nicotinamidase"/>
</dbReference>
<dbReference type="GO" id="GO:0046872">
    <property type="term" value="F:metal ion binding"/>
    <property type="evidence" value="ECO:0007669"/>
    <property type="project" value="UniProtKB-KW"/>
</dbReference>
<dbReference type="InParanoid" id="A0A0D2J8S0"/>
<dbReference type="PANTHER" id="PTHR11080:SF2">
    <property type="entry name" value="LD05707P"/>
    <property type="match status" value="1"/>
</dbReference>
<proteinExistence type="inferred from homology"/>
<keyword evidence="4" id="KW-0378">Hydrolase</keyword>
<evidence type="ECO:0000256" key="8">
    <source>
        <dbReference type="SAM" id="SignalP"/>
    </source>
</evidence>
<dbReference type="Proteomes" id="UP000032233">
    <property type="component" value="Unassembled WGS sequence"/>
</dbReference>
<dbReference type="InterPro" id="IPR000868">
    <property type="entry name" value="Isochorismatase-like_dom"/>
</dbReference>
<dbReference type="STRING" id="1429043.X474_20220"/>
<dbReference type="Gene3D" id="3.40.50.850">
    <property type="entry name" value="Isochorismatase-like"/>
    <property type="match status" value="1"/>
</dbReference>
<keyword evidence="11" id="KW-1185">Reference proteome</keyword>
<keyword evidence="2" id="KW-0662">Pyridine nucleotide biosynthesis</keyword>
<dbReference type="RefSeq" id="WP_082464482.1">
    <property type="nucleotide sequence ID" value="NZ_AZAC01000034.1"/>
</dbReference>
<reference evidence="10 11" key="1">
    <citation type="submission" date="2013-11" db="EMBL/GenBank/DDBJ databases">
        <title>Metagenomic analysis of a methanogenic consortium involved in long chain n-alkane degradation.</title>
        <authorList>
            <person name="Davidova I.A."/>
            <person name="Callaghan A.V."/>
            <person name="Wawrik B."/>
            <person name="Pruitt S."/>
            <person name="Marks C."/>
            <person name="Duncan K.E."/>
            <person name="Suflita J.M."/>
        </authorList>
    </citation>
    <scope>NUCLEOTIDE SEQUENCE [LARGE SCALE GENOMIC DNA]</scope>
    <source>
        <strain evidence="10 11">SPR</strain>
    </source>
</reference>
<dbReference type="PATRIC" id="fig|1429043.3.peg.4286"/>
<feature type="signal peptide" evidence="8">
    <location>
        <begin position="1"/>
        <end position="23"/>
    </location>
</feature>
<evidence type="ECO:0000313" key="10">
    <source>
        <dbReference type="EMBL" id="KIX12121.1"/>
    </source>
</evidence>
<dbReference type="AlphaFoldDB" id="A0A0D2J8S0"/>
<dbReference type="EMBL" id="AZAC01000034">
    <property type="protein sequence ID" value="KIX12121.1"/>
    <property type="molecule type" value="Genomic_DNA"/>
</dbReference>
<dbReference type="GO" id="GO:0019363">
    <property type="term" value="P:pyridine nucleotide biosynthetic process"/>
    <property type="evidence" value="ECO:0007669"/>
    <property type="project" value="UniProtKB-KW"/>
</dbReference>
<feature type="domain" description="Isochorismatase-like" evidence="9">
    <location>
        <begin position="29"/>
        <end position="225"/>
    </location>
</feature>
<dbReference type="EC" id="3.5.1.19" evidence="6"/>
<dbReference type="SUPFAM" id="SSF52499">
    <property type="entry name" value="Isochorismatase-like hydrolases"/>
    <property type="match status" value="1"/>
</dbReference>
<dbReference type="PANTHER" id="PTHR11080">
    <property type="entry name" value="PYRAZINAMIDASE/NICOTINAMIDASE"/>
    <property type="match status" value="1"/>
</dbReference>
<evidence type="ECO:0000259" key="9">
    <source>
        <dbReference type="Pfam" id="PF00857"/>
    </source>
</evidence>
<accession>A0A0D2J8S0</accession>
<name>A0A0D2J8S0_9BACT</name>
<dbReference type="InterPro" id="IPR036380">
    <property type="entry name" value="Isochorismatase-like_sf"/>
</dbReference>
<keyword evidence="3" id="KW-0479">Metal-binding</keyword>
<comment type="caution">
    <text evidence="10">The sequence shown here is derived from an EMBL/GenBank/DDBJ whole genome shotgun (WGS) entry which is preliminary data.</text>
</comment>
<evidence type="ECO:0000256" key="3">
    <source>
        <dbReference type="ARBA" id="ARBA00022723"/>
    </source>
</evidence>
<dbReference type="OrthoDB" id="9791276at2"/>
<evidence type="ECO:0000256" key="4">
    <source>
        <dbReference type="ARBA" id="ARBA00022801"/>
    </source>
</evidence>
<gene>
    <name evidence="10" type="ORF">X474_20220</name>
</gene>
<feature type="chain" id="PRO_5002261389" description="nicotinamidase" evidence="8">
    <location>
        <begin position="24"/>
        <end position="238"/>
    </location>
</feature>
<evidence type="ECO:0000256" key="2">
    <source>
        <dbReference type="ARBA" id="ARBA00022642"/>
    </source>
</evidence>
<comment type="pathway">
    <text evidence="5">Cofactor biosynthesis; nicotinate biosynthesis; nicotinate from nicotinamide: step 1/1.</text>
</comment>
<comment type="similarity">
    <text evidence="1">Belongs to the isochorismatase family.</text>
</comment>
<dbReference type="Pfam" id="PF00857">
    <property type="entry name" value="Isochorismatase"/>
    <property type="match status" value="1"/>
</dbReference>
<keyword evidence="8" id="KW-0732">Signal</keyword>
<dbReference type="FunCoup" id="A0A0D2J8S0">
    <property type="interactions" value="373"/>
</dbReference>
<dbReference type="NCBIfam" id="NF008623">
    <property type="entry name" value="PRK11609.1"/>
    <property type="match status" value="1"/>
</dbReference>
<evidence type="ECO:0000313" key="11">
    <source>
        <dbReference type="Proteomes" id="UP000032233"/>
    </source>
</evidence>
<evidence type="ECO:0000256" key="1">
    <source>
        <dbReference type="ARBA" id="ARBA00006336"/>
    </source>
</evidence>
<evidence type="ECO:0000256" key="7">
    <source>
        <dbReference type="ARBA" id="ARBA00043224"/>
    </source>
</evidence>
<dbReference type="GO" id="GO:0008936">
    <property type="term" value="F:nicotinamidase activity"/>
    <property type="evidence" value="ECO:0007669"/>
    <property type="project" value="UniProtKB-EC"/>
</dbReference>
<evidence type="ECO:0000256" key="5">
    <source>
        <dbReference type="ARBA" id="ARBA00037900"/>
    </source>
</evidence>